<reference evidence="1" key="2">
    <citation type="journal article" date="2022" name="Res Sq">
        <title>Comparative Genomics Reveals Insights into the Divergent Evolution of Astigmatic Mites and Household Pest Adaptations.</title>
        <authorList>
            <person name="Xiong Q."/>
            <person name="Wan A.T.-Y."/>
            <person name="Liu X.-Y."/>
            <person name="Fung C.S.-H."/>
            <person name="Xiao X."/>
            <person name="Malainual N."/>
            <person name="Hou J."/>
            <person name="Wang L."/>
            <person name="Wang M."/>
            <person name="Yang K."/>
            <person name="Cui Y."/>
            <person name="Leung E."/>
            <person name="Nong W."/>
            <person name="Shin S.-K."/>
            <person name="Au S."/>
            <person name="Jeong K.Y."/>
            <person name="Chew F.T."/>
            <person name="Hui J."/>
            <person name="Leung T.F."/>
            <person name="Tungtrongchitr A."/>
            <person name="Zhong N."/>
            <person name="Liu Z."/>
            <person name="Tsui S."/>
        </authorList>
    </citation>
    <scope>NUCLEOTIDE SEQUENCE</scope>
    <source>
        <strain evidence="1">Derf</strain>
        <tissue evidence="1">Whole organism</tissue>
    </source>
</reference>
<comment type="caution">
    <text evidence="1">The sequence shown here is derived from an EMBL/GenBank/DDBJ whole genome shotgun (WGS) entry which is preliminary data.</text>
</comment>
<dbReference type="EMBL" id="ASGP02000001">
    <property type="protein sequence ID" value="KAH9529988.1"/>
    <property type="molecule type" value="Genomic_DNA"/>
</dbReference>
<dbReference type="Proteomes" id="UP000790347">
    <property type="component" value="Unassembled WGS sequence"/>
</dbReference>
<protein>
    <submittedName>
        <fullName evidence="1">Uncharacterized protein</fullName>
    </submittedName>
</protein>
<organism evidence="1 2">
    <name type="scientific">Dermatophagoides farinae</name>
    <name type="common">American house dust mite</name>
    <dbReference type="NCBI Taxonomy" id="6954"/>
    <lineage>
        <taxon>Eukaryota</taxon>
        <taxon>Metazoa</taxon>
        <taxon>Ecdysozoa</taxon>
        <taxon>Arthropoda</taxon>
        <taxon>Chelicerata</taxon>
        <taxon>Arachnida</taxon>
        <taxon>Acari</taxon>
        <taxon>Acariformes</taxon>
        <taxon>Sarcoptiformes</taxon>
        <taxon>Astigmata</taxon>
        <taxon>Psoroptidia</taxon>
        <taxon>Analgoidea</taxon>
        <taxon>Pyroglyphidae</taxon>
        <taxon>Dermatophagoidinae</taxon>
        <taxon>Dermatophagoides</taxon>
    </lineage>
</organism>
<sequence length="130" mass="14063">MDESMNGIKSNDNKSYLYNTCTNETYQYSYNIDINIMSDASLATSVPAMPMAKPTSAIFNAGASFVPSPVTATTSLADVIRLAIICLTRIYLSIGDERANTLLIIPHLFAIDLAVSILSPVIIRTVIPDS</sequence>
<reference evidence="1" key="1">
    <citation type="submission" date="2013-05" db="EMBL/GenBank/DDBJ databases">
        <authorList>
            <person name="Yim A.K.Y."/>
            <person name="Chan T.F."/>
            <person name="Ji K.M."/>
            <person name="Liu X.Y."/>
            <person name="Zhou J.W."/>
            <person name="Li R.Q."/>
            <person name="Yang K.Y."/>
            <person name="Li J."/>
            <person name="Li M."/>
            <person name="Law P.T.W."/>
            <person name="Wu Y.L."/>
            <person name="Cai Z.L."/>
            <person name="Qin H."/>
            <person name="Bao Y."/>
            <person name="Leung R.K.K."/>
            <person name="Ng P.K.S."/>
            <person name="Zou J."/>
            <person name="Zhong X.J."/>
            <person name="Ran P.X."/>
            <person name="Zhong N.S."/>
            <person name="Liu Z.G."/>
            <person name="Tsui S.K.W."/>
        </authorList>
    </citation>
    <scope>NUCLEOTIDE SEQUENCE</scope>
    <source>
        <strain evidence="1">Derf</strain>
        <tissue evidence="1">Whole organism</tissue>
    </source>
</reference>
<dbReference type="AlphaFoldDB" id="A0A922LBT8"/>
<evidence type="ECO:0000313" key="2">
    <source>
        <dbReference type="Proteomes" id="UP000790347"/>
    </source>
</evidence>
<evidence type="ECO:0000313" key="1">
    <source>
        <dbReference type="EMBL" id="KAH9529988.1"/>
    </source>
</evidence>
<proteinExistence type="predicted"/>
<keyword evidence="2" id="KW-1185">Reference proteome</keyword>
<accession>A0A922LBT8</accession>
<gene>
    <name evidence="1" type="ORF">DERF_003834</name>
</gene>
<name>A0A922LBT8_DERFA</name>